<proteinExistence type="predicted"/>
<dbReference type="InterPro" id="IPR012337">
    <property type="entry name" value="RNaseH-like_sf"/>
</dbReference>
<comment type="caution">
    <text evidence="3">The sequence shown here is derived from an EMBL/GenBank/DDBJ whole genome shotgun (WGS) entry which is preliminary data.</text>
</comment>
<keyword evidence="4" id="KW-1185">Reference proteome</keyword>
<dbReference type="NCBIfam" id="NF033516">
    <property type="entry name" value="transpos_IS3"/>
    <property type="match status" value="1"/>
</dbReference>
<sequence length="304" mass="35398">MTEAIYLEVSEKTDAAMKANRQVSVSGMLKILGVSRSGYRAWQNRMPSNTQQRREAVKVKIMDIYDDSKQNYGAPKIAKKLQQEGEIISERTVGKYMSQLGIRAQWVKPWTITTKDSYFSNELQNILNEQFNPERPNAVWCSDITYIWTTEGFTYLTSIMDLFSRKIVAWTLSDSMGVACVIDTINKAKARRNTEQPLILHSDRGSQYVSNEYRKATANMQRSYSKKAFPWDNACIESFHSLIKREWLNRFKIGNYEQAYRLVFEYIEAFYNTKRIHSHCDYISPNEFEKLYEKALEDGLQLVG</sequence>
<dbReference type="InterPro" id="IPR036397">
    <property type="entry name" value="RNaseH_sf"/>
</dbReference>
<accession>A0A4R1QIV8</accession>
<dbReference type="SUPFAM" id="SSF53098">
    <property type="entry name" value="Ribonuclease H-like"/>
    <property type="match status" value="1"/>
</dbReference>
<dbReference type="OrthoDB" id="9775203at2"/>
<dbReference type="STRING" id="1469948.GCA_000732725_00416"/>
<dbReference type="EMBL" id="SLUO01000036">
    <property type="protein sequence ID" value="TCL53538.1"/>
    <property type="molecule type" value="Genomic_DNA"/>
</dbReference>
<dbReference type="PANTHER" id="PTHR46889:SF4">
    <property type="entry name" value="TRANSPOSASE INSO FOR INSERTION SEQUENCE ELEMENT IS911B-RELATED"/>
    <property type="match status" value="1"/>
</dbReference>
<dbReference type="Gene3D" id="3.30.420.10">
    <property type="entry name" value="Ribonuclease H-like superfamily/Ribonuclease H"/>
    <property type="match status" value="1"/>
</dbReference>
<dbReference type="Proteomes" id="UP000295718">
    <property type="component" value="Unassembled WGS sequence"/>
</dbReference>
<feature type="domain" description="Integrase catalytic" evidence="2">
    <location>
        <begin position="132"/>
        <end position="293"/>
    </location>
</feature>
<dbReference type="GO" id="GO:0015074">
    <property type="term" value="P:DNA integration"/>
    <property type="evidence" value="ECO:0007669"/>
    <property type="project" value="InterPro"/>
</dbReference>
<reference evidence="3 4" key="1">
    <citation type="submission" date="2019-03" db="EMBL/GenBank/DDBJ databases">
        <title>Genomic Encyclopedia of Type Strains, Phase IV (KMG-IV): sequencing the most valuable type-strain genomes for metagenomic binning, comparative biology and taxonomic classification.</title>
        <authorList>
            <person name="Goeker M."/>
        </authorList>
    </citation>
    <scope>NUCLEOTIDE SEQUENCE [LARGE SCALE GENOMIC DNA]</scope>
    <source>
        <strain evidence="3 4">DSM 100556</strain>
    </source>
</reference>
<dbReference type="InterPro" id="IPR001584">
    <property type="entry name" value="Integrase_cat-core"/>
</dbReference>
<dbReference type="RefSeq" id="WP_031389188.1">
    <property type="nucleotide sequence ID" value="NZ_JPNB01000001.1"/>
</dbReference>
<evidence type="ECO:0000259" key="2">
    <source>
        <dbReference type="PROSITE" id="PS50994"/>
    </source>
</evidence>
<evidence type="ECO:0000256" key="1">
    <source>
        <dbReference type="ARBA" id="ARBA00002286"/>
    </source>
</evidence>
<dbReference type="Pfam" id="PF13276">
    <property type="entry name" value="HTH_21"/>
    <property type="match status" value="1"/>
</dbReference>
<dbReference type="Pfam" id="PF00665">
    <property type="entry name" value="rve"/>
    <property type="match status" value="1"/>
</dbReference>
<dbReference type="Pfam" id="PF13333">
    <property type="entry name" value="rve_2"/>
    <property type="match status" value="1"/>
</dbReference>
<organism evidence="3 4">
    <name type="scientific">Kineothrix alysoides</name>
    <dbReference type="NCBI Taxonomy" id="1469948"/>
    <lineage>
        <taxon>Bacteria</taxon>
        <taxon>Bacillati</taxon>
        <taxon>Bacillota</taxon>
        <taxon>Clostridia</taxon>
        <taxon>Lachnospirales</taxon>
        <taxon>Lachnospiraceae</taxon>
        <taxon>Kineothrix</taxon>
    </lineage>
</organism>
<comment type="function">
    <text evidence="1">Involved in the transposition of the insertion sequence.</text>
</comment>
<dbReference type="PANTHER" id="PTHR46889">
    <property type="entry name" value="TRANSPOSASE INSF FOR INSERTION SEQUENCE IS3B-RELATED"/>
    <property type="match status" value="1"/>
</dbReference>
<dbReference type="InterPro" id="IPR050900">
    <property type="entry name" value="Transposase_IS3/IS150/IS904"/>
</dbReference>
<dbReference type="AlphaFoldDB" id="A0A4R1QIV8"/>
<dbReference type="GO" id="GO:0003676">
    <property type="term" value="F:nucleic acid binding"/>
    <property type="evidence" value="ECO:0007669"/>
    <property type="project" value="InterPro"/>
</dbReference>
<evidence type="ECO:0000313" key="3">
    <source>
        <dbReference type="EMBL" id="TCL53538.1"/>
    </source>
</evidence>
<evidence type="ECO:0000313" key="4">
    <source>
        <dbReference type="Proteomes" id="UP000295718"/>
    </source>
</evidence>
<dbReference type="PROSITE" id="PS50994">
    <property type="entry name" value="INTEGRASE"/>
    <property type="match status" value="1"/>
</dbReference>
<gene>
    <name evidence="3" type="ORF">EDD76_1362</name>
</gene>
<name>A0A4R1QIV8_9FIRM</name>
<dbReference type="InterPro" id="IPR025948">
    <property type="entry name" value="HTH-like_dom"/>
</dbReference>
<dbReference type="InterPro" id="IPR048020">
    <property type="entry name" value="Transpos_IS3"/>
</dbReference>
<protein>
    <submittedName>
        <fullName evidence="3">Transposase InsO family protein</fullName>
    </submittedName>
</protein>